<feature type="compositionally biased region" description="Basic and acidic residues" evidence="14">
    <location>
        <begin position="1551"/>
        <end position="1577"/>
    </location>
</feature>
<feature type="compositionally biased region" description="Polar residues" evidence="14">
    <location>
        <begin position="496"/>
        <end position="515"/>
    </location>
</feature>
<feature type="region of interest" description="Disordered" evidence="14">
    <location>
        <begin position="1539"/>
        <end position="1585"/>
    </location>
</feature>
<name>A0A2D0QNF3_ICTPU</name>
<comment type="catalytic activity">
    <reaction evidence="10 13">
        <text>a 5-formyl-2'-deoxycytidine in DNA + 2-oxoglutarate + O2 = a 5-carboxyl-2'-deoxycytidine in DNA + succinate + CO2 + H(+)</text>
        <dbReference type="Rhea" id="RHEA:53832"/>
        <dbReference type="Rhea" id="RHEA-COMP:13656"/>
        <dbReference type="Rhea" id="RHEA-COMP:13657"/>
        <dbReference type="ChEBI" id="CHEBI:15378"/>
        <dbReference type="ChEBI" id="CHEBI:15379"/>
        <dbReference type="ChEBI" id="CHEBI:16526"/>
        <dbReference type="ChEBI" id="CHEBI:16810"/>
        <dbReference type="ChEBI" id="CHEBI:30031"/>
        <dbReference type="ChEBI" id="CHEBI:137731"/>
        <dbReference type="ChEBI" id="CHEBI:137732"/>
        <dbReference type="EC" id="1.14.11.80"/>
    </reaction>
</comment>
<accession>A0A2D0QNF3</accession>
<dbReference type="RefSeq" id="XP_017320023.1">
    <property type="nucleotide sequence ID" value="XM_017464534.3"/>
</dbReference>
<dbReference type="CTD" id="80312"/>
<evidence type="ECO:0000256" key="5">
    <source>
        <dbReference type="ARBA" id="ARBA00022771"/>
    </source>
</evidence>
<keyword evidence="3" id="KW-0158">Chromosome</keyword>
<feature type="compositionally biased region" description="Basic residues" evidence="14">
    <location>
        <begin position="1"/>
        <end position="31"/>
    </location>
</feature>
<dbReference type="GO" id="GO:0070579">
    <property type="term" value="F:DNA 5-methylcytosine dioxygenase activity"/>
    <property type="evidence" value="ECO:0007669"/>
    <property type="project" value="UniProtKB-UniRule"/>
</dbReference>
<dbReference type="InterPro" id="IPR046942">
    <property type="entry name" value="TET_oxygenase"/>
</dbReference>
<dbReference type="EC" id="1.14.11.80" evidence="13"/>
<sequence length="1895" mass="210616">MPHTVKRPKKVQPPRKQNVKKLKSSTGKRRAGNSSNPRGPTIGKRHPVIRKPKAKKRATRVIQGRAISKDTKKAVTGRASKTNNTFNVIGSIRCTRSSQAQNGLFADLAGRRRSFRGSQLSQIVLQEVKSPRRVVTKKTIKAQETTEQDTMKNPDLCDPKSDVRQDEALVPNRGHPTFNSVSDEAKVEEDRESLVLNAAKLVEEKTEVTSEMVESENNPGPIQNTDQPHTELSDLLVNSCDSTVNVDFVCTLNTSDLTVSTLSQSHDIAPQITPKDSSQPDVSVVPPVNELLQESATLQHNPDPTQGVDREQQCTLDLKAKDVNDADVKTKDANDNDDEMYNKNEGALSLLSLSTGFYCNSLPSLDCESQTATYFLNKLLSSSESTQSSFDNESEAGGSVLAPGPEEAGASSFLEAELHQRLPQVQQRRERKKRRRCGACVPCLRKINCGQCSCCLNRKTGHQICKLRKCVELKKRPFPISAGEVSCKDLSKPQKKNSVSKVESQAISVNGTSSEQMEEEVPEDEACDVSQEHSAPPDSPTPLQNSPAPTPAESELRPAVSQQALPTHYDSHNGAKHVKPNTEKHTDPTKTQSEPQRTLNMLTSIQPPKALPEKMENGKIKTEEPSMVADEQITSHLGSSVYFEDALSTLATVVCSAIPDRKVLEEKLFGPETSDICSLKSENEEPYQSHKHQEQTFNSPENDDNPHLKDSVALYFPNIQSLVEHRSLSIDQAIAIAALTELAATPETVPFKIDHQGQNLQNESTLSTNFASNKPIPLQEAKSISEVVSNKVPVISSSLHQTSVICSPFNRQENSTHRSTPTPHRLSLHDLLKASSECEKILHTQEHGRLSQALCKTERIDGTFKKIKHVDRTHSSRRRDEEEVAAQLVQLAFMIESQHKPVSSENSPPKGMPVQTTKYNHHAIGQHLKRQRKPKSTSSSPRISKKRATEIEGGNHRIPLAKRSPNGKALLKMKGKREALQQKAKLHSKRNPFLPQTQIDLKKYLGHANNENRRLFHFSNSHKREHLDLQALMSSGNQNTQHFKTDHAALGHCHGNQCPPNGYCHSLTNGHLGATQGQRHECEEHFISQVSKTHSVLNHGAKSQAPCAMPNVQRPDPSVSPGRQHKANSLNYEPRQASADQNGYYEVETSGSVTVLSMSAQHMENGGVECPGEHTPTKHTLNSFLESPLNFLNTPTKNLINTPSKRILDLHSCDCMDQIIEKEEGPYYTHLGSGPTVEAVREMMENRYGEKGKAVRMEVVVFTGREGRSSQGCPIAKWVIRRGSEEEKLLCLVRKRAGHRCQNAVVVILILAWEGIPRNMADKLYQDLTKTLYTYGSPTNRRCALNEDRTCACQGLNPETCGASFSFGCSWSMYYNGCKFARSKVPRKFRLQGDFPEEEEKLESNLQNLAEDVAPVYKRLAPEAYENQVRQEELGQDCRLGTREGRPFSGVTACVDFCAHAHRDTHNLTNGSTVVCTLTKEDNRAVRNIPEDEQLHVLPLYKISETDEFGRVEGQRAKMETGALQVLSSFPREVRMLAEPVKSAHKRRLEAKREREKQSSQEKKQVTPAKTKNEPLKGFKSTSPKYEAQKYCPPVQVTPDMETRFLSLIDSSSPYSSMDCTPQGGPSEHSAALSPYSNCNLPAPSQFAGQKPFRNQQDTQGSLETESQGFSDYQFGVKTEPMEVHCFQGGASPRLLSPAQAEGLHSRLNQAQPSLDNNYHHEPPTTLRPLTPEEVKAEEVWSDSEHNFLDSNIGGVAVAPSHGSILIECARHELHATTPILQPNRSHPTRISLVFYQHKSLNAPGHGLLQWEAKMAEKAREREEAAERLGSEAANVGRSKAVKRVSESEEEDVSQDEREELNVPTRQSLTATRDNITTSSPYALTHVTGPYNRWT</sequence>
<keyword evidence="16" id="KW-1185">Reference proteome</keyword>
<feature type="compositionally biased region" description="Acidic residues" evidence="14">
    <location>
        <begin position="1848"/>
        <end position="1859"/>
    </location>
</feature>
<dbReference type="InterPro" id="IPR040175">
    <property type="entry name" value="TET1/2/3"/>
</dbReference>
<dbReference type="KEGG" id="ipu:108263573"/>
<dbReference type="PANTHER" id="PTHR23358:SF2">
    <property type="entry name" value="METHYLCYTOSINE DIOXYGENASE TET1"/>
    <property type="match status" value="1"/>
</dbReference>
<dbReference type="Pfam" id="PF12851">
    <property type="entry name" value="Tet_JBP"/>
    <property type="match status" value="1"/>
</dbReference>
<dbReference type="GO" id="GO:0005694">
    <property type="term" value="C:chromosome"/>
    <property type="evidence" value="ECO:0007669"/>
    <property type="project" value="UniProtKB-SubCell"/>
</dbReference>
<reference evidence="17 18" key="2">
    <citation type="submission" date="2025-04" db="UniProtKB">
        <authorList>
            <consortium name="RefSeq"/>
        </authorList>
    </citation>
    <scope>IDENTIFICATION</scope>
    <source>
        <tissue evidence="17 18">Blood</tissue>
    </source>
</reference>
<feature type="region of interest" description="Disordered" evidence="14">
    <location>
        <begin position="386"/>
        <end position="405"/>
    </location>
</feature>
<proteinExistence type="inferred from homology"/>
<comment type="catalytic activity">
    <reaction evidence="11 13">
        <text>a 5-hydroxymethyl-2'-deoxycytidine in DNA + 2-oxoglutarate + O2 = a 5-formyl-2'-deoxycytidine in DNA + succinate + CO2 + H2O</text>
        <dbReference type="Rhea" id="RHEA:53828"/>
        <dbReference type="Rhea" id="RHEA-COMP:13315"/>
        <dbReference type="Rhea" id="RHEA-COMP:13656"/>
        <dbReference type="ChEBI" id="CHEBI:15377"/>
        <dbReference type="ChEBI" id="CHEBI:15379"/>
        <dbReference type="ChEBI" id="CHEBI:16526"/>
        <dbReference type="ChEBI" id="CHEBI:16810"/>
        <dbReference type="ChEBI" id="CHEBI:30031"/>
        <dbReference type="ChEBI" id="CHEBI:136731"/>
        <dbReference type="ChEBI" id="CHEBI:137731"/>
        <dbReference type="EC" id="1.14.11.80"/>
    </reaction>
</comment>
<keyword evidence="6 13" id="KW-0862">Zinc</keyword>
<evidence type="ECO:0000256" key="12">
    <source>
        <dbReference type="PROSITE-ProRule" id="PRU00509"/>
    </source>
</evidence>
<feature type="region of interest" description="Disordered" evidence="14">
    <location>
        <begin position="1105"/>
        <end position="1127"/>
    </location>
</feature>
<feature type="domain" description="CXXC-type" evidence="15">
    <location>
        <begin position="430"/>
        <end position="471"/>
    </location>
</feature>
<dbReference type="GO" id="GO:0040029">
    <property type="term" value="P:epigenetic regulation of gene expression"/>
    <property type="evidence" value="ECO:0007669"/>
    <property type="project" value="InterPro"/>
</dbReference>
<gene>
    <name evidence="17 18" type="primary">tet1</name>
</gene>
<feature type="compositionally biased region" description="Polar residues" evidence="14">
    <location>
        <begin position="1653"/>
        <end position="1668"/>
    </location>
</feature>
<evidence type="ECO:0000256" key="1">
    <source>
        <dbReference type="ARBA" id="ARBA00004286"/>
    </source>
</evidence>
<reference evidence="16" key="1">
    <citation type="journal article" date="2016" name="Nat. Commun.">
        <title>The channel catfish genome sequence provides insights into the evolution of scale formation in teleosts.</title>
        <authorList>
            <person name="Liu Z."/>
            <person name="Liu S."/>
            <person name="Yao J."/>
            <person name="Bao L."/>
            <person name="Zhang J."/>
            <person name="Li Y."/>
            <person name="Jiang C."/>
            <person name="Sun L."/>
            <person name="Wang R."/>
            <person name="Zhang Y."/>
            <person name="Zhou T."/>
            <person name="Zeng Q."/>
            <person name="Fu Q."/>
            <person name="Gao S."/>
            <person name="Li N."/>
            <person name="Koren S."/>
            <person name="Jiang Y."/>
            <person name="Zimin A."/>
            <person name="Xu P."/>
            <person name="Phillippy A.M."/>
            <person name="Geng X."/>
            <person name="Song L."/>
            <person name="Sun F."/>
            <person name="Li C."/>
            <person name="Wang X."/>
            <person name="Chen A."/>
            <person name="Jin Y."/>
            <person name="Yuan Z."/>
            <person name="Yang Y."/>
            <person name="Tan S."/>
            <person name="Peatman E."/>
            <person name="Lu J."/>
            <person name="Qin Z."/>
            <person name="Dunham R."/>
            <person name="Li Z."/>
            <person name="Sonstegard T."/>
            <person name="Feng J."/>
            <person name="Danzmann R.G."/>
            <person name="Schroeder S."/>
            <person name="Scheffler B."/>
            <person name="Duke M.V."/>
            <person name="Ballard L."/>
            <person name="Kucuktas H."/>
            <person name="Kaltenboeck L."/>
            <person name="Liu H."/>
            <person name="Armbruster J."/>
            <person name="Xie Y."/>
            <person name="Kirby M.L."/>
            <person name="Tian Y."/>
            <person name="Flanagan M.E."/>
            <person name="Mu W."/>
            <person name="Waldbieser G.C."/>
        </authorList>
    </citation>
    <scope>NUCLEOTIDE SEQUENCE [LARGE SCALE GENOMIC DNA]</scope>
    <source>
        <strain evidence="16">SDA103</strain>
    </source>
</reference>
<dbReference type="GeneID" id="108263573"/>
<dbReference type="Proteomes" id="UP000221080">
    <property type="component" value="Chromosome 3"/>
</dbReference>
<dbReference type="InterPro" id="IPR002857">
    <property type="entry name" value="Znf_CXXC"/>
</dbReference>
<organism evidence="16 17">
    <name type="scientific">Ictalurus punctatus</name>
    <name type="common">Channel catfish</name>
    <name type="synonym">Silurus punctatus</name>
    <dbReference type="NCBI Taxonomy" id="7998"/>
    <lineage>
        <taxon>Eukaryota</taxon>
        <taxon>Metazoa</taxon>
        <taxon>Chordata</taxon>
        <taxon>Craniata</taxon>
        <taxon>Vertebrata</taxon>
        <taxon>Euteleostomi</taxon>
        <taxon>Actinopterygii</taxon>
        <taxon>Neopterygii</taxon>
        <taxon>Teleostei</taxon>
        <taxon>Ostariophysi</taxon>
        <taxon>Siluriformes</taxon>
        <taxon>Ictaluridae</taxon>
        <taxon>Ictalurus</taxon>
    </lineage>
</organism>
<feature type="region of interest" description="Disordered" evidence="14">
    <location>
        <begin position="1"/>
        <end position="61"/>
    </location>
</feature>
<evidence type="ECO:0000256" key="14">
    <source>
        <dbReference type="SAM" id="MobiDB-lite"/>
    </source>
</evidence>
<comment type="function">
    <text evidence="13">Dioxygenase that catalyzes the conversion of the modified genomic base 5-methylcytosine (5mC) into 5-hydroxymethylcytosine (5hmC) and plays a key role in epigenetic chromatin reprogramming during embryonic development.</text>
</comment>
<comment type="cofactor">
    <cofactor evidence="13">
        <name>Fe(2+)</name>
        <dbReference type="ChEBI" id="CHEBI:29033"/>
    </cofactor>
    <text evidence="13">Binds 1 Fe(2+) ion per subunit.</text>
</comment>
<keyword evidence="5 12" id="KW-0863">Zinc-finger</keyword>
<dbReference type="InterPro" id="IPR024779">
    <property type="entry name" value="2OGFeDO_JBP1/TET_oxygenase_dom"/>
</dbReference>
<keyword evidence="8 13" id="KW-0560">Oxidoreductase</keyword>
<feature type="compositionally biased region" description="Basic and acidic residues" evidence="14">
    <location>
        <begin position="681"/>
        <end position="694"/>
    </location>
</feature>
<evidence type="ECO:0000256" key="4">
    <source>
        <dbReference type="ARBA" id="ARBA00022723"/>
    </source>
</evidence>
<dbReference type="OrthoDB" id="8854879at2759"/>
<feature type="compositionally biased region" description="Polar residues" evidence="14">
    <location>
        <begin position="589"/>
        <end position="599"/>
    </location>
</feature>
<feature type="compositionally biased region" description="Polar residues" evidence="14">
    <location>
        <begin position="1864"/>
        <end position="1882"/>
    </location>
</feature>
<keyword evidence="7 13" id="KW-0223">Dioxygenase</keyword>
<keyword evidence="4 13" id="KW-0479">Metal-binding</keyword>
<dbReference type="GO" id="GO:0008270">
    <property type="term" value="F:zinc ion binding"/>
    <property type="evidence" value="ECO:0007669"/>
    <property type="project" value="UniProtKB-UniRule"/>
</dbReference>
<feature type="region of interest" description="Disordered" evidence="14">
    <location>
        <begin position="924"/>
        <end position="966"/>
    </location>
</feature>
<evidence type="ECO:0000256" key="7">
    <source>
        <dbReference type="ARBA" id="ARBA00022964"/>
    </source>
</evidence>
<evidence type="ECO:0000256" key="9">
    <source>
        <dbReference type="ARBA" id="ARBA00023004"/>
    </source>
</evidence>
<comment type="similarity">
    <text evidence="2 13">Belongs to the TET family.</text>
</comment>
<dbReference type="STRING" id="7998.ENSIPUP00000007235"/>
<comment type="cofactor">
    <cofactor evidence="13">
        <name>Zn(2+)</name>
        <dbReference type="ChEBI" id="CHEBI:29105"/>
    </cofactor>
    <text evidence="13">The zinc ions have a structural role.</text>
</comment>
<evidence type="ECO:0000313" key="18">
    <source>
        <dbReference type="RefSeq" id="XP_047010198.1"/>
    </source>
</evidence>
<dbReference type="OMA" id="KEPQGYY"/>
<evidence type="ECO:0000256" key="3">
    <source>
        <dbReference type="ARBA" id="ARBA00022454"/>
    </source>
</evidence>
<evidence type="ECO:0000256" key="13">
    <source>
        <dbReference type="RuleBase" id="RU367064"/>
    </source>
</evidence>
<evidence type="ECO:0000256" key="6">
    <source>
        <dbReference type="ARBA" id="ARBA00022833"/>
    </source>
</evidence>
<feature type="region of interest" description="Disordered" evidence="14">
    <location>
        <begin position="170"/>
        <end position="190"/>
    </location>
</feature>
<dbReference type="PANTHER" id="PTHR23358">
    <property type="entry name" value="METHYLCYTOSINE DIOXYGENASE TET"/>
    <property type="match status" value="1"/>
</dbReference>
<comment type="subcellular location">
    <subcellularLocation>
        <location evidence="1">Chromosome</location>
    </subcellularLocation>
</comment>
<evidence type="ECO:0000256" key="2">
    <source>
        <dbReference type="ARBA" id="ARBA00007502"/>
    </source>
</evidence>
<evidence type="ECO:0000313" key="17">
    <source>
        <dbReference type="RefSeq" id="XP_017320023.1"/>
    </source>
</evidence>
<dbReference type="SMART" id="SM01333">
    <property type="entry name" value="Tet_JBP"/>
    <property type="match status" value="1"/>
</dbReference>
<keyword evidence="9 13" id="KW-0408">Iron</keyword>
<evidence type="ECO:0000256" key="8">
    <source>
        <dbReference type="ARBA" id="ARBA00023002"/>
    </source>
</evidence>
<feature type="region of interest" description="Disordered" evidence="14">
    <location>
        <begin position="681"/>
        <end position="706"/>
    </location>
</feature>
<evidence type="ECO:0000313" key="16">
    <source>
        <dbReference type="Proteomes" id="UP000221080"/>
    </source>
</evidence>
<feature type="compositionally biased region" description="Basic residues" evidence="14">
    <location>
        <begin position="43"/>
        <end position="59"/>
    </location>
</feature>
<feature type="compositionally biased region" description="Acidic residues" evidence="14">
    <location>
        <begin position="516"/>
        <end position="527"/>
    </location>
</feature>
<dbReference type="GO" id="GO:0005634">
    <property type="term" value="C:nucleus"/>
    <property type="evidence" value="ECO:0007669"/>
    <property type="project" value="UniProtKB-UniRule"/>
</dbReference>
<dbReference type="GO" id="GO:0003677">
    <property type="term" value="F:DNA binding"/>
    <property type="evidence" value="ECO:0007669"/>
    <property type="project" value="InterPro"/>
</dbReference>
<evidence type="ECO:0000259" key="15">
    <source>
        <dbReference type="PROSITE" id="PS51058"/>
    </source>
</evidence>
<feature type="region of interest" description="Disordered" evidence="14">
    <location>
        <begin position="1614"/>
        <end position="1668"/>
    </location>
</feature>
<feature type="region of interest" description="Disordered" evidence="14">
    <location>
        <begin position="1822"/>
        <end position="1883"/>
    </location>
</feature>
<feature type="region of interest" description="Disordered" evidence="14">
    <location>
        <begin position="489"/>
        <end position="599"/>
    </location>
</feature>
<dbReference type="GO" id="GO:0045944">
    <property type="term" value="P:positive regulation of transcription by RNA polymerase II"/>
    <property type="evidence" value="ECO:0007669"/>
    <property type="project" value="TreeGrafter"/>
</dbReference>
<comment type="catalytic activity">
    <reaction evidence="13">
        <text>a 5-methyl-2'-deoxycytidine in DNA + 2-oxoglutarate + O2 = a 5-hydroxymethyl-2'-deoxycytidine in DNA + succinate + CO2</text>
        <dbReference type="Rhea" id="RHEA:52636"/>
        <dbReference type="Rhea" id="RHEA-COMP:11370"/>
        <dbReference type="Rhea" id="RHEA-COMP:13315"/>
        <dbReference type="ChEBI" id="CHEBI:15379"/>
        <dbReference type="ChEBI" id="CHEBI:16526"/>
        <dbReference type="ChEBI" id="CHEBI:16810"/>
        <dbReference type="ChEBI" id="CHEBI:30031"/>
        <dbReference type="ChEBI" id="CHEBI:85454"/>
        <dbReference type="ChEBI" id="CHEBI:136731"/>
        <dbReference type="EC" id="1.14.11.80"/>
    </reaction>
</comment>
<dbReference type="PROSITE" id="PS51058">
    <property type="entry name" value="ZF_CXXC"/>
    <property type="match status" value="1"/>
</dbReference>
<dbReference type="GO" id="GO:0141166">
    <property type="term" value="P:chromosomal 5-methylcytosine DNA demethylation pathway"/>
    <property type="evidence" value="ECO:0007669"/>
    <property type="project" value="UniProtKB-UniRule"/>
</dbReference>
<evidence type="ECO:0000256" key="10">
    <source>
        <dbReference type="ARBA" id="ARBA00047840"/>
    </source>
</evidence>
<protein>
    <recommendedName>
        <fullName evidence="13">Methylcytosine dioxygenase TET</fullName>
        <ecNumber evidence="13">1.14.11.80</ecNumber>
    </recommendedName>
</protein>
<evidence type="ECO:0000256" key="11">
    <source>
        <dbReference type="ARBA" id="ARBA00049431"/>
    </source>
</evidence>
<dbReference type="RefSeq" id="XP_047010198.1">
    <property type="nucleotide sequence ID" value="XM_047154242.2"/>
</dbReference>